<comment type="caution">
    <text evidence="5">Lacks conserved residue(s) required for the propagation of feature annotation.</text>
</comment>
<dbReference type="FunFam" id="2.70.170.10:FF:000027">
    <property type="entry name" value="Ligand-Gated ion Channel"/>
    <property type="match status" value="1"/>
</dbReference>
<dbReference type="Gene3D" id="2.70.170.10">
    <property type="entry name" value="Neurotransmitter-gated ion-channel ligand-binding domain"/>
    <property type="match status" value="1"/>
</dbReference>
<comment type="subcellular location">
    <subcellularLocation>
        <location evidence="1">Membrane</location>
        <topology evidence="1">Multi-pass membrane protein</topology>
    </subcellularLocation>
</comment>
<dbReference type="InterPro" id="IPR036719">
    <property type="entry name" value="Neuro-gated_channel_TM_sf"/>
</dbReference>
<evidence type="ECO:0000256" key="2">
    <source>
        <dbReference type="ARBA" id="ARBA00022692"/>
    </source>
</evidence>
<dbReference type="InterPro" id="IPR018000">
    <property type="entry name" value="Neurotransmitter_ion_chnl_CS"/>
</dbReference>
<keyword evidence="5" id="KW-0406">Ion transport</keyword>
<comment type="similarity">
    <text evidence="5">Belongs to the ligand-gated ion channel (TC 1.A.9) family.</text>
</comment>
<sequence>MLNEILTIVLFLKSTENQLYDPTWLSFLQVQKSLTDILFKTYDASISPVLTRQKENEDIFFDNSNYSQKWNYTIELYYLQLVEVNEPSEKVTVVIEVMEHWYDPRLVWDSVKYKNISNLYVRQDKIWSPSLSPYGINDVVDFRDQDFRQASIENTGFVFVFDLVRIGVNCDLDMRKFPFDVQTCLIQFGLPMYYVNEVSISFSFYEDLLKPSRIKQMGNSEWIVVNLTTKHSIEGFEDSISGLELNGFFITMRRNPLYYFYMIILPAYVINAVSLFGVFLKKSDKMSRLNVGLTTLMTMTFILGVIADDIPKTGVIPLLGIYIIIHLASNVAWKSFGKHNNYISSHIEFCKFFNDDCILDYWMNKVH</sequence>
<evidence type="ECO:0000256" key="1">
    <source>
        <dbReference type="ARBA" id="ARBA00004141"/>
    </source>
</evidence>
<dbReference type="EMBL" id="CANHGI010000006">
    <property type="protein sequence ID" value="CAI5453871.1"/>
    <property type="molecule type" value="Genomic_DNA"/>
</dbReference>
<dbReference type="Pfam" id="PF02931">
    <property type="entry name" value="Neur_chan_LBD"/>
    <property type="match status" value="1"/>
</dbReference>
<dbReference type="InterPro" id="IPR036734">
    <property type="entry name" value="Neur_chan_lig-bd_sf"/>
</dbReference>
<evidence type="ECO:0000313" key="7">
    <source>
        <dbReference type="EMBL" id="CAI5453871.1"/>
    </source>
</evidence>
<gene>
    <name evidence="7" type="ORF">CAMP_LOCUS16508</name>
</gene>
<feature type="transmembrane region" description="Helical" evidence="5">
    <location>
        <begin position="313"/>
        <end position="333"/>
    </location>
</feature>
<dbReference type="Proteomes" id="UP001152747">
    <property type="component" value="Unassembled WGS sequence"/>
</dbReference>
<dbReference type="PROSITE" id="PS00236">
    <property type="entry name" value="NEUROTR_ION_CHANNEL"/>
    <property type="match status" value="1"/>
</dbReference>
<organism evidence="7 8">
    <name type="scientific">Caenorhabditis angaria</name>
    <dbReference type="NCBI Taxonomy" id="860376"/>
    <lineage>
        <taxon>Eukaryota</taxon>
        <taxon>Metazoa</taxon>
        <taxon>Ecdysozoa</taxon>
        <taxon>Nematoda</taxon>
        <taxon>Chromadorea</taxon>
        <taxon>Rhabditida</taxon>
        <taxon>Rhabditina</taxon>
        <taxon>Rhabditomorpha</taxon>
        <taxon>Rhabditoidea</taxon>
        <taxon>Rhabditidae</taxon>
        <taxon>Peloderinae</taxon>
        <taxon>Caenorhabditis</taxon>
    </lineage>
</organism>
<dbReference type="AlphaFoldDB" id="A0A9P1J054"/>
<reference evidence="7" key="1">
    <citation type="submission" date="2022-11" db="EMBL/GenBank/DDBJ databases">
        <authorList>
            <person name="Kikuchi T."/>
        </authorList>
    </citation>
    <scope>NUCLEOTIDE SEQUENCE</scope>
    <source>
        <strain evidence="7">PS1010</strain>
    </source>
</reference>
<dbReference type="InterPro" id="IPR038050">
    <property type="entry name" value="Neuro_actylchol_rec"/>
</dbReference>
<dbReference type="SUPFAM" id="SSF90112">
    <property type="entry name" value="Neurotransmitter-gated ion-channel transmembrane pore"/>
    <property type="match status" value="1"/>
</dbReference>
<dbReference type="OrthoDB" id="5866477at2759"/>
<dbReference type="InterPro" id="IPR006202">
    <property type="entry name" value="Neur_chan_lig-bd"/>
</dbReference>
<dbReference type="PRINTS" id="PR00252">
    <property type="entry name" value="NRIONCHANNEL"/>
</dbReference>
<proteinExistence type="inferred from homology"/>
<dbReference type="InterPro" id="IPR006201">
    <property type="entry name" value="Neur_channel"/>
</dbReference>
<dbReference type="GO" id="GO:0016020">
    <property type="term" value="C:membrane"/>
    <property type="evidence" value="ECO:0007669"/>
    <property type="project" value="UniProtKB-SubCell"/>
</dbReference>
<evidence type="ECO:0000256" key="3">
    <source>
        <dbReference type="ARBA" id="ARBA00022989"/>
    </source>
</evidence>
<protein>
    <recommendedName>
        <fullName evidence="6">Neurotransmitter-gated ion-channel ligand-binding domain-containing protein</fullName>
    </recommendedName>
</protein>
<feature type="domain" description="Neurotransmitter-gated ion-channel ligand-binding" evidence="6">
    <location>
        <begin position="33"/>
        <end position="255"/>
    </location>
</feature>
<keyword evidence="4 5" id="KW-0472">Membrane</keyword>
<accession>A0A9P1J054</accession>
<comment type="caution">
    <text evidence="7">The sequence shown here is derived from an EMBL/GenBank/DDBJ whole genome shotgun (WGS) entry which is preliminary data.</text>
</comment>
<dbReference type="PANTHER" id="PTHR18945">
    <property type="entry name" value="NEUROTRANSMITTER GATED ION CHANNEL"/>
    <property type="match status" value="1"/>
</dbReference>
<keyword evidence="2 5" id="KW-0812">Transmembrane</keyword>
<keyword evidence="5" id="KW-0407">Ion channel</keyword>
<keyword evidence="8" id="KW-1185">Reference proteome</keyword>
<keyword evidence="5" id="KW-0813">Transport</keyword>
<keyword evidence="3 5" id="KW-1133">Transmembrane helix</keyword>
<feature type="transmembrane region" description="Helical" evidence="5">
    <location>
        <begin position="289"/>
        <end position="307"/>
    </location>
</feature>
<dbReference type="GO" id="GO:0004888">
    <property type="term" value="F:transmembrane signaling receptor activity"/>
    <property type="evidence" value="ECO:0007669"/>
    <property type="project" value="InterPro"/>
</dbReference>
<evidence type="ECO:0000313" key="8">
    <source>
        <dbReference type="Proteomes" id="UP001152747"/>
    </source>
</evidence>
<name>A0A9P1J054_9PELO</name>
<dbReference type="Gene3D" id="1.20.58.390">
    <property type="entry name" value="Neurotransmitter-gated ion-channel transmembrane domain"/>
    <property type="match status" value="1"/>
</dbReference>
<dbReference type="SUPFAM" id="SSF63712">
    <property type="entry name" value="Nicotinic receptor ligand binding domain-like"/>
    <property type="match status" value="1"/>
</dbReference>
<evidence type="ECO:0000259" key="6">
    <source>
        <dbReference type="Pfam" id="PF02931"/>
    </source>
</evidence>
<evidence type="ECO:0000256" key="4">
    <source>
        <dbReference type="ARBA" id="ARBA00023136"/>
    </source>
</evidence>
<feature type="transmembrane region" description="Helical" evidence="5">
    <location>
        <begin position="258"/>
        <end position="280"/>
    </location>
</feature>
<dbReference type="GO" id="GO:0005230">
    <property type="term" value="F:extracellular ligand-gated monoatomic ion channel activity"/>
    <property type="evidence" value="ECO:0007669"/>
    <property type="project" value="InterPro"/>
</dbReference>
<dbReference type="CDD" id="cd18989">
    <property type="entry name" value="LGIC_ECD_cation"/>
    <property type="match status" value="1"/>
</dbReference>
<evidence type="ECO:0000256" key="5">
    <source>
        <dbReference type="RuleBase" id="RU000687"/>
    </source>
</evidence>